<gene>
    <name evidence="1" type="ORF">A2382_01590</name>
</gene>
<comment type="caution">
    <text evidence="1">The sequence shown here is derived from an EMBL/GenBank/DDBJ whole genome shotgun (WGS) entry which is preliminary data.</text>
</comment>
<dbReference type="AlphaFoldDB" id="A0A1F8CUW8"/>
<accession>A0A1F8CUW8</accession>
<protein>
    <recommendedName>
        <fullName evidence="3">DUF2007 domain-containing protein</fullName>
    </recommendedName>
</protein>
<dbReference type="Proteomes" id="UP000178999">
    <property type="component" value="Unassembled WGS sequence"/>
</dbReference>
<organism evidence="1 2">
    <name type="scientific">Candidatus Woesebacteria bacterium RIFOXYB1_FULL_38_16</name>
    <dbReference type="NCBI Taxonomy" id="1802538"/>
    <lineage>
        <taxon>Bacteria</taxon>
        <taxon>Candidatus Woeseibacteriota</taxon>
    </lineage>
</organism>
<evidence type="ECO:0000313" key="1">
    <source>
        <dbReference type="EMBL" id="OGM80117.1"/>
    </source>
</evidence>
<evidence type="ECO:0008006" key="3">
    <source>
        <dbReference type="Google" id="ProtNLM"/>
    </source>
</evidence>
<dbReference type="EMBL" id="MGHY01000004">
    <property type="protein sequence ID" value="OGM80117.1"/>
    <property type="molecule type" value="Genomic_DNA"/>
</dbReference>
<evidence type="ECO:0000313" key="2">
    <source>
        <dbReference type="Proteomes" id="UP000178999"/>
    </source>
</evidence>
<sequence length="76" mass="8522">MTDKTHILVKVCYQQIDAELVKQYLQAKGVPNIIIKKDNLGGMFPFPFSPSPNKIGIYVGAKDAVKAKNLLKIYKE</sequence>
<dbReference type="STRING" id="1802538.A2382_01590"/>
<proteinExistence type="predicted"/>
<reference evidence="1 2" key="1">
    <citation type="journal article" date="2016" name="Nat. Commun.">
        <title>Thousands of microbial genomes shed light on interconnected biogeochemical processes in an aquifer system.</title>
        <authorList>
            <person name="Anantharaman K."/>
            <person name="Brown C.T."/>
            <person name="Hug L.A."/>
            <person name="Sharon I."/>
            <person name="Castelle C.J."/>
            <person name="Probst A.J."/>
            <person name="Thomas B.C."/>
            <person name="Singh A."/>
            <person name="Wilkins M.J."/>
            <person name="Karaoz U."/>
            <person name="Brodie E.L."/>
            <person name="Williams K.H."/>
            <person name="Hubbard S.S."/>
            <person name="Banfield J.F."/>
        </authorList>
    </citation>
    <scope>NUCLEOTIDE SEQUENCE [LARGE SCALE GENOMIC DNA]</scope>
</reference>
<name>A0A1F8CUW8_9BACT</name>